<dbReference type="Pfam" id="PF01408">
    <property type="entry name" value="GFO_IDH_MocA"/>
    <property type="match status" value="1"/>
</dbReference>
<dbReference type="InterPro" id="IPR036291">
    <property type="entry name" value="NAD(P)-bd_dom_sf"/>
</dbReference>
<evidence type="ECO:0000256" key="1">
    <source>
        <dbReference type="ARBA" id="ARBA00023002"/>
    </source>
</evidence>
<dbReference type="Pfam" id="PF22685">
    <property type="entry name" value="Gal80p_C-like"/>
    <property type="match status" value="1"/>
</dbReference>
<dbReference type="PANTHER" id="PTHR43818">
    <property type="entry name" value="BCDNA.GH03377"/>
    <property type="match status" value="1"/>
</dbReference>
<sequence length="359" mass="37068">MSETIRVGVIGLSASGGWAAQAHLPALRHLGGFELTGLSASSPQAARAASEAYGVPHAFDSAAELASSDDIDMVVVTVKVPEHHELLTPALHAGKIVLCEWPLAVDAVEAAALAEAARAPAFVGLQARSAPAIRYLRDLVADGYVGTVLSTTMVGSGGTWGATVDPRNVYTLDPANGATMLTIPFGHATDALTFVLGDFAAVHSTVATRRGEVAVKGSDAVAPMTAPDQVAVTGRLADGAVATVHYRGGVCAGTNFSWEINGTEGDLLVNAVGSGHVQLESLSLYGSRTGVPLDALAVPDHYLCVSEAFARKSPRAYNVACAYEHIRSDVAENTGLAPTFADAGRHHRFLDAVAAQPMP</sequence>
<dbReference type="RefSeq" id="WP_159229795.1">
    <property type="nucleotide sequence ID" value="NZ_CACSIP010000010.1"/>
</dbReference>
<accession>A0A5S9PL82</accession>
<dbReference type="PANTHER" id="PTHR43818:SF11">
    <property type="entry name" value="BCDNA.GH03377"/>
    <property type="match status" value="1"/>
</dbReference>
<dbReference type="InterPro" id="IPR000683">
    <property type="entry name" value="Gfo/Idh/MocA-like_OxRdtase_N"/>
</dbReference>
<dbReference type="Proteomes" id="UP000430146">
    <property type="component" value="Unassembled WGS sequence"/>
</dbReference>
<dbReference type="SUPFAM" id="SSF55347">
    <property type="entry name" value="Glyceraldehyde-3-phosphate dehydrogenase-like, C-terminal domain"/>
    <property type="match status" value="1"/>
</dbReference>
<dbReference type="AlphaFoldDB" id="A0A5S9PL82"/>
<dbReference type="EMBL" id="CACSIP010000010">
    <property type="protein sequence ID" value="CAA0105072.1"/>
    <property type="molecule type" value="Genomic_DNA"/>
</dbReference>
<evidence type="ECO:0000259" key="3">
    <source>
        <dbReference type="Pfam" id="PF22685"/>
    </source>
</evidence>
<dbReference type="OrthoDB" id="9815825at2"/>
<evidence type="ECO:0000313" key="4">
    <source>
        <dbReference type="EMBL" id="CAA0105072.1"/>
    </source>
</evidence>
<dbReference type="Gene3D" id="3.30.360.10">
    <property type="entry name" value="Dihydrodipicolinate Reductase, domain 2"/>
    <property type="match status" value="1"/>
</dbReference>
<dbReference type="GO" id="GO:0000166">
    <property type="term" value="F:nucleotide binding"/>
    <property type="evidence" value="ECO:0007669"/>
    <property type="project" value="InterPro"/>
</dbReference>
<evidence type="ECO:0000313" key="5">
    <source>
        <dbReference type="Proteomes" id="UP000430146"/>
    </source>
</evidence>
<dbReference type="GO" id="GO:0033712">
    <property type="term" value="F:1,5-anhydro-D-fructose reductase (1,5-anhydro-D-mannitol-forming) activity"/>
    <property type="evidence" value="ECO:0007669"/>
    <property type="project" value="UniProtKB-EC"/>
</dbReference>
<keyword evidence="1 4" id="KW-0560">Oxidoreductase</keyword>
<evidence type="ECO:0000259" key="2">
    <source>
        <dbReference type="Pfam" id="PF01408"/>
    </source>
</evidence>
<dbReference type="InterPro" id="IPR050463">
    <property type="entry name" value="Gfo/Idh/MocA_oxidrdct_glycsds"/>
</dbReference>
<reference evidence="4 5" key="1">
    <citation type="submission" date="2019-11" db="EMBL/GenBank/DDBJ databases">
        <authorList>
            <person name="Holert J."/>
        </authorList>
    </citation>
    <scope>NUCLEOTIDE SEQUENCE [LARGE SCALE GENOMIC DNA]</scope>
    <source>
        <strain evidence="4">BC8_1</strain>
    </source>
</reference>
<dbReference type="Gene3D" id="3.40.50.720">
    <property type="entry name" value="NAD(P)-binding Rossmann-like Domain"/>
    <property type="match status" value="1"/>
</dbReference>
<dbReference type="SUPFAM" id="SSF51735">
    <property type="entry name" value="NAD(P)-binding Rossmann-fold domains"/>
    <property type="match status" value="1"/>
</dbReference>
<organism evidence="4 5">
    <name type="scientific">Mycolicibacterium vanbaalenii</name>
    <name type="common">Mycobacterium vanbaalenii</name>
    <dbReference type="NCBI Taxonomy" id="110539"/>
    <lineage>
        <taxon>Bacteria</taxon>
        <taxon>Bacillati</taxon>
        <taxon>Actinomycetota</taxon>
        <taxon>Actinomycetes</taxon>
        <taxon>Mycobacteriales</taxon>
        <taxon>Mycobacteriaceae</taxon>
        <taxon>Mycolicibacterium</taxon>
    </lineage>
</organism>
<protein>
    <submittedName>
        <fullName evidence="4">1,5-anhydro-D-fructose reductase</fullName>
        <ecNumber evidence="4">1.1.1.292</ecNumber>
    </submittedName>
</protein>
<feature type="domain" description="Gfo/Idh/MocA-like oxidoreductase N-terminal" evidence="2">
    <location>
        <begin position="5"/>
        <end position="118"/>
    </location>
</feature>
<proteinExistence type="predicted"/>
<dbReference type="InterPro" id="IPR055080">
    <property type="entry name" value="Gal80p-like_C"/>
</dbReference>
<name>A0A5S9PL82_MYCVN</name>
<keyword evidence="5" id="KW-1185">Reference proteome</keyword>
<feature type="domain" description="Gal80p-like C-terminal" evidence="3">
    <location>
        <begin position="131"/>
        <end position="270"/>
    </location>
</feature>
<dbReference type="EC" id="1.1.1.292" evidence="4"/>
<gene>
    <name evidence="4" type="primary">afr_2</name>
    <name evidence="4" type="ORF">AELLOGFF_03524</name>
</gene>